<dbReference type="AlphaFoldDB" id="A0A9P6VJZ7"/>
<keyword evidence="8" id="KW-1185">Reference proteome</keyword>
<dbReference type="InterPro" id="IPR010255">
    <property type="entry name" value="Haem_peroxidase_sf"/>
</dbReference>
<dbReference type="PROSITE" id="PS50873">
    <property type="entry name" value="PEROXIDASE_4"/>
    <property type="match status" value="1"/>
</dbReference>
<dbReference type="EMBL" id="VNKQ01000009">
    <property type="protein sequence ID" value="KAG0649039.1"/>
    <property type="molecule type" value="Genomic_DNA"/>
</dbReference>
<reference evidence="7" key="1">
    <citation type="submission" date="2019-07" db="EMBL/GenBank/DDBJ databases">
        <title>Hyphodiscus hymeniophilus genome sequencing and assembly.</title>
        <authorList>
            <person name="Kramer G."/>
            <person name="Nodwell J."/>
        </authorList>
    </citation>
    <scope>NUCLEOTIDE SEQUENCE</scope>
    <source>
        <strain evidence="7">ATCC 34498</strain>
    </source>
</reference>
<dbReference type="SUPFAM" id="SSF48113">
    <property type="entry name" value="Heme-dependent peroxidases"/>
    <property type="match status" value="1"/>
</dbReference>
<accession>A0A9P6VJZ7</accession>
<dbReference type="PANTHER" id="PTHR45964">
    <property type="entry name" value="WSCD FAMILY MEMBER CG9164"/>
    <property type="match status" value="1"/>
</dbReference>
<evidence type="ECO:0000259" key="6">
    <source>
        <dbReference type="PROSITE" id="PS51212"/>
    </source>
</evidence>
<keyword evidence="4" id="KW-0732">Signal</keyword>
<evidence type="ECO:0000259" key="5">
    <source>
        <dbReference type="PROSITE" id="PS50873"/>
    </source>
</evidence>
<dbReference type="InterPro" id="IPR051589">
    <property type="entry name" value="Sialate-O-sulfotransferase"/>
</dbReference>
<dbReference type="Proteomes" id="UP000785200">
    <property type="component" value="Unassembled WGS sequence"/>
</dbReference>
<dbReference type="GO" id="GO:0006979">
    <property type="term" value="P:response to oxidative stress"/>
    <property type="evidence" value="ECO:0007669"/>
    <property type="project" value="InterPro"/>
</dbReference>
<evidence type="ECO:0000313" key="8">
    <source>
        <dbReference type="Proteomes" id="UP000785200"/>
    </source>
</evidence>
<protein>
    <submittedName>
        <fullName evidence="7">WSC domain-containing</fullName>
    </submittedName>
</protein>
<feature type="domain" description="Plant heme peroxidase family profile" evidence="5">
    <location>
        <begin position="126"/>
        <end position="338"/>
    </location>
</feature>
<name>A0A9P6VJZ7_9HELO</name>
<feature type="signal peptide" evidence="4">
    <location>
        <begin position="1"/>
        <end position="18"/>
    </location>
</feature>
<evidence type="ECO:0000313" key="7">
    <source>
        <dbReference type="EMBL" id="KAG0649039.1"/>
    </source>
</evidence>
<dbReference type="Pfam" id="PF00141">
    <property type="entry name" value="peroxidase"/>
    <property type="match status" value="1"/>
</dbReference>
<feature type="chain" id="PRO_5040429471" evidence="4">
    <location>
        <begin position="19"/>
        <end position="910"/>
    </location>
</feature>
<feature type="domain" description="WSC" evidence="6">
    <location>
        <begin position="564"/>
        <end position="656"/>
    </location>
</feature>
<organism evidence="7 8">
    <name type="scientific">Hyphodiscus hymeniophilus</name>
    <dbReference type="NCBI Taxonomy" id="353542"/>
    <lineage>
        <taxon>Eukaryota</taxon>
        <taxon>Fungi</taxon>
        <taxon>Dikarya</taxon>
        <taxon>Ascomycota</taxon>
        <taxon>Pezizomycotina</taxon>
        <taxon>Leotiomycetes</taxon>
        <taxon>Helotiales</taxon>
        <taxon>Hyphodiscaceae</taxon>
        <taxon>Hyphodiscus</taxon>
    </lineage>
</organism>
<proteinExistence type="inferred from homology"/>
<dbReference type="SMART" id="SM00321">
    <property type="entry name" value="WSC"/>
    <property type="match status" value="2"/>
</dbReference>
<dbReference type="InterPro" id="IPR002889">
    <property type="entry name" value="WSC_carb-bd"/>
</dbReference>
<comment type="similarity">
    <text evidence="2">Belongs to the peroxidase family.</text>
</comment>
<evidence type="ECO:0000256" key="3">
    <source>
        <dbReference type="SAM" id="MobiDB-lite"/>
    </source>
</evidence>
<dbReference type="PANTHER" id="PTHR45964:SF5">
    <property type="entry name" value="WSCD FAMILY MEMBER CG9164"/>
    <property type="match status" value="1"/>
</dbReference>
<keyword evidence="1" id="KW-0677">Repeat</keyword>
<feature type="region of interest" description="Disordered" evidence="3">
    <location>
        <begin position="524"/>
        <end position="548"/>
    </location>
</feature>
<dbReference type="PROSITE" id="PS51212">
    <property type="entry name" value="WSC"/>
    <property type="match status" value="2"/>
</dbReference>
<evidence type="ECO:0000256" key="2">
    <source>
        <dbReference type="RuleBase" id="RU004241"/>
    </source>
</evidence>
<dbReference type="Pfam" id="PF01822">
    <property type="entry name" value="WSC"/>
    <property type="match status" value="2"/>
</dbReference>
<dbReference type="GO" id="GO:0020037">
    <property type="term" value="F:heme binding"/>
    <property type="evidence" value="ECO:0007669"/>
    <property type="project" value="InterPro"/>
</dbReference>
<evidence type="ECO:0000256" key="4">
    <source>
        <dbReference type="SAM" id="SignalP"/>
    </source>
</evidence>
<comment type="caution">
    <text evidence="7">The sequence shown here is derived from an EMBL/GenBank/DDBJ whole genome shotgun (WGS) entry which is preliminary data.</text>
</comment>
<feature type="domain" description="WSC" evidence="6">
    <location>
        <begin position="721"/>
        <end position="813"/>
    </location>
</feature>
<dbReference type="GO" id="GO:0004601">
    <property type="term" value="F:peroxidase activity"/>
    <property type="evidence" value="ECO:0007669"/>
    <property type="project" value="InterPro"/>
</dbReference>
<feature type="region of interest" description="Disordered" evidence="3">
    <location>
        <begin position="682"/>
        <end position="705"/>
    </location>
</feature>
<gene>
    <name evidence="7" type="ORF">D0Z07_5049</name>
</gene>
<dbReference type="InterPro" id="IPR002016">
    <property type="entry name" value="Haem_peroxidase"/>
</dbReference>
<dbReference type="Gene3D" id="1.10.520.10">
    <property type="match status" value="1"/>
</dbReference>
<dbReference type="OrthoDB" id="5985073at2759"/>
<sequence>MKLSYAAIVALFSEYAQAQFTWPSAYDELEDVMFLITGYRSRGFGTFVTPCSASPFVGRQTAAEWLRAGFHDMSTTNIYWATTATVHGGIDASLAYELNDGENIGAGFNSTFLTYAGFYNSQLPVSDLVALGVYASVRACGGPVIPMRGGRVDATAAGPMGVPQPQNGAGIFSNQFARMGFNNSAMIQMTACGHTLGGVHAGNFPTIVAPGTVANDYQLFDSTEEWDSLVASRYVNGPDTDPLAVGISTSSGRNSDFAVFNIDKNVTIKTMTPTDAFNKQCQAILQEMIEVVDTTLVTLSSVIVPYEVKPSGLQLTLLAGGTQLQFSGYIRVRTTTRSVTAVQLIYTDSSGNANAGTITASDAGTANGFDDSFEFYSFRANLPIASSISSFIITVSSNGLTQTYNNGGNGFPVSDSVIVQTPQSCIANGKLTVVAAVRSTVTTPVNMTVTQKVAQTAGSPITSPLPSLVSTSSIMTKGAAVGPYTLYSVSMTGVTVAGTKYGVSSGSVSDAFKDLSDLGTACAASPPVASSSTSTSASSTKTSTSTSTLSSVTPTLAVKLTIGAYSFQGCYTEGNGVRALAAGSYYNYTGMTLEQCASDCTGYNYWGVEYGGECYCGNTLAASSTLATLSDCSFTCPGNVYEYCGAGNRLEMYMLSSLSSSSSSVVSSTTSVSISSTSKTTSSVSLSSTKTSSTSTGSKTSSSSASVTASPTLAVKQQVGSYTFQGCWTEATNARALSGASYIDYNAMSLETCAANCAGWNYFGVEYGGECYCGTSPNTGSISTTLSDCSFTCPGNQYEYCGAGNRLEMYMRSSLTSSSSGSLRVLHKLHENIHEQQIKLIHEIEHLTVLHQSRHNLLLFLINTHPNRARHKAPDRELHLLFLHDRSDLDAGTEFGGVLQLHVHDTRDVR</sequence>
<evidence type="ECO:0000256" key="1">
    <source>
        <dbReference type="ARBA" id="ARBA00022737"/>
    </source>
</evidence>